<dbReference type="GO" id="GO:0046103">
    <property type="term" value="P:inosine biosynthetic process"/>
    <property type="evidence" value="ECO:0007669"/>
    <property type="project" value="TreeGrafter"/>
</dbReference>
<evidence type="ECO:0000313" key="2">
    <source>
        <dbReference type="Proteomes" id="UP000283738"/>
    </source>
</evidence>
<dbReference type="EMBL" id="QRTF01000021">
    <property type="protein sequence ID" value="RGQ48185.1"/>
    <property type="molecule type" value="Genomic_DNA"/>
</dbReference>
<evidence type="ECO:0000313" key="1">
    <source>
        <dbReference type="EMBL" id="RGQ48185.1"/>
    </source>
</evidence>
<gene>
    <name evidence="1" type="ORF">DWY96_10350</name>
</gene>
<dbReference type="Proteomes" id="UP000283738">
    <property type="component" value="Unassembled WGS sequence"/>
</dbReference>
<dbReference type="SUPFAM" id="SSF51556">
    <property type="entry name" value="Metallo-dependent hydrolases"/>
    <property type="match status" value="2"/>
</dbReference>
<protein>
    <submittedName>
        <fullName evidence="1">Uncharacterized protein</fullName>
    </submittedName>
</protein>
<accession>A0A412B613</accession>
<organism evidence="1 2">
    <name type="scientific">Roseburia inulinivorans</name>
    <dbReference type="NCBI Taxonomy" id="360807"/>
    <lineage>
        <taxon>Bacteria</taxon>
        <taxon>Bacillati</taxon>
        <taxon>Bacillota</taxon>
        <taxon>Clostridia</taxon>
        <taxon>Lachnospirales</taxon>
        <taxon>Lachnospiraceae</taxon>
        <taxon>Roseburia</taxon>
    </lineage>
</organism>
<dbReference type="GO" id="GO:0005829">
    <property type="term" value="C:cytosol"/>
    <property type="evidence" value="ECO:0007669"/>
    <property type="project" value="TreeGrafter"/>
</dbReference>
<dbReference type="AlphaFoldDB" id="A0A412B613"/>
<dbReference type="GO" id="GO:0004000">
    <property type="term" value="F:adenosine deaminase activity"/>
    <property type="evidence" value="ECO:0007669"/>
    <property type="project" value="TreeGrafter"/>
</dbReference>
<proteinExistence type="predicted"/>
<reference evidence="1 2" key="1">
    <citation type="submission" date="2018-08" db="EMBL/GenBank/DDBJ databases">
        <title>A genome reference for cultivated species of the human gut microbiota.</title>
        <authorList>
            <person name="Zou Y."/>
            <person name="Xue W."/>
            <person name="Luo G."/>
        </authorList>
    </citation>
    <scope>NUCLEOTIDE SEQUENCE [LARGE SCALE GENOMIC DNA]</scope>
    <source>
        <strain evidence="1 2">AF28-15</strain>
    </source>
</reference>
<sequence>MDNIRNALKILFRYISSVEVIKSDTTYNHVAEGTFTNLANVYMPQYSNNEISNLVEYLGTELEWHNNKIRGRLIEEKKCSVNVFDIVLMFADSVLKEEHGMPVCQYHQLLRWRDTVVILGEDLFITAYLAQKDLLYPIRERRFFWPPVIGHDNRDLNRMMSKGVAENHFHLKGSAPLFHLSWLSLMNDARNPQFKRALDEYDARRLQMKVNYRVKYAEESLYVTYLQALLIRLYLFTYLTDETVSMGDEYVEYKYIKPYISDEAECNTIREDEGVRLSDYEDYLKPEIYSKLQKMIFRKEVEYLLQDTQELQFRTGDIQKCIVLLKQKYSTGKLDYAIWNNTLANSGEMHLNENLSGERWLLYSMFQKIYLSGKTFCKEFNWFYAYLLIKENIRSEMIQANNNVGFHNFLLYQNRKEMFVEGTPFEKVYLKMAVRDTIYNQHIKKLEARITPKDTSEQIRKSIQKNDAAILEGEKDKEGLRKKYFYVCHFIKGEDVDLTKGIDSEKFNCRHYRKRKAVERQSYALYEFRSKGDCFAERIRGIDASSEEIGCRPEVFAQAFRFLKNQAVRVIEYPKETVKVLPDLYMTYHVGEDFLDILDGLRAIDETLSFFNMRCGDRLGHALALGVDVEEWYASKSGYILLPQMDYLDNLVWLYSKIRKYHLDGLEDTLRYIEKRYDEYFRIVYLNHMREEHLTSVMNEAIDYYRNRNIQHNYGNRQCVFSINTYYDSWKLRGDNPEYYQNGYFCIDTFLKSEWEEAGINKEFPENYRIRYNPEAAYLYYTYHYNEAVKQEGNKRKEIKVNPCIIKAVKAVQRQMQRVVAQKGIAIETNPSSNALIGTFKRYDKHPILNWYNIGLQMGNEMDIPQIQVSINTDDQGVFATYIENEYAYLALALEKVKDEHGNQKYNKTLIYNWLDNIREMGLRQSFEEIGE</sequence>
<dbReference type="RefSeq" id="WP_118110608.1">
    <property type="nucleotide sequence ID" value="NZ_QRTF01000021.1"/>
</dbReference>
<dbReference type="GO" id="GO:0043103">
    <property type="term" value="P:hypoxanthine salvage"/>
    <property type="evidence" value="ECO:0007669"/>
    <property type="project" value="TreeGrafter"/>
</dbReference>
<dbReference type="GO" id="GO:0006154">
    <property type="term" value="P:adenosine catabolic process"/>
    <property type="evidence" value="ECO:0007669"/>
    <property type="project" value="TreeGrafter"/>
</dbReference>
<dbReference type="PANTHER" id="PTHR11409">
    <property type="entry name" value="ADENOSINE DEAMINASE"/>
    <property type="match status" value="1"/>
</dbReference>
<name>A0A412B613_9FIRM</name>
<dbReference type="Gene3D" id="3.20.20.140">
    <property type="entry name" value="Metal-dependent hydrolases"/>
    <property type="match status" value="2"/>
</dbReference>
<dbReference type="PANTHER" id="PTHR11409:SF43">
    <property type="entry name" value="ADENOSINE DEAMINASE"/>
    <property type="match status" value="1"/>
</dbReference>
<comment type="caution">
    <text evidence="1">The sequence shown here is derived from an EMBL/GenBank/DDBJ whole genome shotgun (WGS) entry which is preliminary data.</text>
</comment>
<dbReference type="InterPro" id="IPR032466">
    <property type="entry name" value="Metal_Hydrolase"/>
</dbReference>
<dbReference type="InterPro" id="IPR006330">
    <property type="entry name" value="Ado/ade_deaminase"/>
</dbReference>